<protein>
    <submittedName>
        <fullName evidence="2">Uncharacterized protein</fullName>
    </submittedName>
</protein>
<organism evidence="2 3">
    <name type="scientific">Endocarpon pusillum</name>
    <dbReference type="NCBI Taxonomy" id="364733"/>
    <lineage>
        <taxon>Eukaryota</taxon>
        <taxon>Fungi</taxon>
        <taxon>Dikarya</taxon>
        <taxon>Ascomycota</taxon>
        <taxon>Pezizomycotina</taxon>
        <taxon>Eurotiomycetes</taxon>
        <taxon>Chaetothyriomycetidae</taxon>
        <taxon>Verrucariales</taxon>
        <taxon>Verrucariaceae</taxon>
        <taxon>Endocarpon</taxon>
    </lineage>
</organism>
<dbReference type="EMBL" id="JAACFV010000028">
    <property type="protein sequence ID" value="KAF7510612.1"/>
    <property type="molecule type" value="Genomic_DNA"/>
</dbReference>
<accession>A0A8H7E602</accession>
<evidence type="ECO:0000313" key="2">
    <source>
        <dbReference type="EMBL" id="KAF7510612.1"/>
    </source>
</evidence>
<keyword evidence="1" id="KW-0812">Transmembrane</keyword>
<keyword evidence="3" id="KW-1185">Reference proteome</keyword>
<evidence type="ECO:0000313" key="3">
    <source>
        <dbReference type="Proteomes" id="UP000606974"/>
    </source>
</evidence>
<reference evidence="2" key="1">
    <citation type="submission" date="2020-02" db="EMBL/GenBank/DDBJ databases">
        <authorList>
            <person name="Palmer J.M."/>
        </authorList>
    </citation>
    <scope>NUCLEOTIDE SEQUENCE</scope>
    <source>
        <strain evidence="2">EPUS1.4</strain>
        <tissue evidence="2">Thallus</tissue>
    </source>
</reference>
<dbReference type="AlphaFoldDB" id="A0A8H7E602"/>
<name>A0A8H7E602_9EURO</name>
<gene>
    <name evidence="2" type="ORF">GJ744_006224</name>
</gene>
<feature type="transmembrane region" description="Helical" evidence="1">
    <location>
        <begin position="186"/>
        <end position="207"/>
    </location>
</feature>
<feature type="transmembrane region" description="Helical" evidence="1">
    <location>
        <begin position="80"/>
        <end position="104"/>
    </location>
</feature>
<proteinExistence type="predicted"/>
<keyword evidence="1" id="KW-0472">Membrane</keyword>
<evidence type="ECO:0000256" key="1">
    <source>
        <dbReference type="SAM" id="Phobius"/>
    </source>
</evidence>
<keyword evidence="1" id="KW-1133">Transmembrane helix</keyword>
<sequence>MKSGFTYRGFARSLQQHEPKAESSQTLISKATTNNTTSRLSVSSIVTKLLEIWQFLTTVLSSNPVGNDLTFKATERPSCYIVLLHLVPVAAVGLITSLNLYGYWIGKELSGTYNQDAPKELALQLTAKFHELLMLASLSEVLLSQLLKSLAIGYGLPFGSLTAVPKFKGLSYFWSRDLWAMCAAKYPRRLLIVPLLLVCTTLGFAIGPSSATALIPRLDVWPAGEAVMRLNASSDLLWPLILEAIPSGHSVCNHSSLGCFNPMAWNSIAANLFSYWGHTTTGGAAASPQHVNVPGISSLRSMDIRVKGSVGPSKPNFTVASVQHTVIGDMVNSFRFLTFPSKSAKCKRTWSSAICSYKDVSWFVSAMQPVVSTACWENQLNTSSVAFPVIEHTLSSLMITSVPSTITSKMRRNHNFAGSPLIAHDHRMLLLALS</sequence>
<dbReference type="Proteomes" id="UP000606974">
    <property type="component" value="Unassembled WGS sequence"/>
</dbReference>
<comment type="caution">
    <text evidence="2">The sequence shown here is derived from an EMBL/GenBank/DDBJ whole genome shotgun (WGS) entry which is preliminary data.</text>
</comment>
<dbReference type="OrthoDB" id="5342924at2759"/>